<sequence length="264" mass="30828">MEKNLRRLIIFSLLLVFSFGCETDDSVVTTNLEASERIETVKQNEEIVDISHRYHYQGKEFNVTYTLNEKERNVIKTSGDVDIAKAVFGKEDSPKALLFENPVMDSKEIAIKVFDTDEEMNRYLESKGQLPDRNFKNQNTKGACSSFNYLGYGSFYFYKHAYYDTEMMGMRRTMTRATGNHWVGSSYNDNLSSIKMGIPINTKGYLTLREHICYGGKSLNFYIDDYTTSIFGVPNLQWYTLSGWWWWRTSWNDQVSSYGAWCWF</sequence>
<dbReference type="OrthoDB" id="1157646at2"/>
<dbReference type="RefSeq" id="WP_091409820.1">
    <property type="nucleotide sequence ID" value="NZ_FOAB01000005.1"/>
</dbReference>
<keyword evidence="3" id="KW-1185">Reference proteome</keyword>
<feature type="chain" id="PRO_5011634179" description="Lipoprotein" evidence="1">
    <location>
        <begin position="24"/>
        <end position="264"/>
    </location>
</feature>
<proteinExistence type="predicted"/>
<protein>
    <recommendedName>
        <fullName evidence="4">Lipoprotein</fullName>
    </recommendedName>
</protein>
<evidence type="ECO:0000313" key="3">
    <source>
        <dbReference type="Proteomes" id="UP000198521"/>
    </source>
</evidence>
<dbReference type="Gene3D" id="2.60.20.10">
    <property type="entry name" value="Crystallins"/>
    <property type="match status" value="1"/>
</dbReference>
<organism evidence="2 3">
    <name type="scientific">Aquimarina amphilecti</name>
    <dbReference type="NCBI Taxonomy" id="1038014"/>
    <lineage>
        <taxon>Bacteria</taxon>
        <taxon>Pseudomonadati</taxon>
        <taxon>Bacteroidota</taxon>
        <taxon>Flavobacteriia</taxon>
        <taxon>Flavobacteriales</taxon>
        <taxon>Flavobacteriaceae</taxon>
        <taxon>Aquimarina</taxon>
    </lineage>
</organism>
<name>A0A1H7RY05_AQUAM</name>
<keyword evidence="1" id="KW-0732">Signal</keyword>
<reference evidence="2 3" key="1">
    <citation type="submission" date="2016-10" db="EMBL/GenBank/DDBJ databases">
        <authorList>
            <person name="de Groot N.N."/>
        </authorList>
    </citation>
    <scope>NUCLEOTIDE SEQUENCE [LARGE SCALE GENOMIC DNA]</scope>
    <source>
        <strain evidence="2 3">DSM 25232</strain>
    </source>
</reference>
<dbReference type="AlphaFoldDB" id="A0A1H7RY05"/>
<feature type="signal peptide" evidence="1">
    <location>
        <begin position="1"/>
        <end position="23"/>
    </location>
</feature>
<evidence type="ECO:0000313" key="2">
    <source>
        <dbReference type="EMBL" id="SEL65180.1"/>
    </source>
</evidence>
<evidence type="ECO:0008006" key="4">
    <source>
        <dbReference type="Google" id="ProtNLM"/>
    </source>
</evidence>
<gene>
    <name evidence="2" type="ORF">SAMN04487910_2923</name>
</gene>
<accession>A0A1H7RY05</accession>
<dbReference type="Proteomes" id="UP000198521">
    <property type="component" value="Unassembled WGS sequence"/>
</dbReference>
<evidence type="ECO:0000256" key="1">
    <source>
        <dbReference type="SAM" id="SignalP"/>
    </source>
</evidence>
<dbReference type="PROSITE" id="PS51257">
    <property type="entry name" value="PROKAR_LIPOPROTEIN"/>
    <property type="match status" value="1"/>
</dbReference>
<dbReference type="EMBL" id="FOAB01000005">
    <property type="protein sequence ID" value="SEL65180.1"/>
    <property type="molecule type" value="Genomic_DNA"/>
</dbReference>